<gene>
    <name evidence="1" type="ORF">BBOV_IV001250</name>
</gene>
<accession>A7AV96</accession>
<dbReference type="GeneID" id="5477509"/>
<keyword evidence="2" id="KW-1185">Reference proteome</keyword>
<comment type="caution">
    <text evidence="1">The sequence shown here is derived from an EMBL/GenBank/DDBJ whole genome shotgun (WGS) entry which is preliminary data.</text>
</comment>
<proteinExistence type="predicted"/>
<protein>
    <submittedName>
        <fullName evidence="1">Uncharacterized protein</fullName>
    </submittedName>
</protein>
<reference evidence="2" key="3">
    <citation type="journal article" date="2021" name="Int. J. Parasitol.">
        <title>Comparative analysis of gene expression between Babesia bovis blood stages and kinetes allowed by improved genome annotation.</title>
        <authorList>
            <person name="Ueti M.W."/>
            <person name="Johnson W.C."/>
            <person name="Kappmeyer L.S."/>
            <person name="Herndon D.R."/>
            <person name="Mousel M.R."/>
            <person name="Reif K.E."/>
            <person name="Taus N.S."/>
            <person name="Ifeonu O.O."/>
            <person name="Silva J.C."/>
            <person name="Suarez C.E."/>
            <person name="Brayton K.A."/>
        </authorList>
    </citation>
    <scope>NUCLEOTIDE SEQUENCE [LARGE SCALE GENOMIC DNA]</scope>
</reference>
<dbReference type="eggNOG" id="ENOG502QY17">
    <property type="taxonomic scope" value="Eukaryota"/>
</dbReference>
<dbReference type="KEGG" id="bbo:BBOV_IV001250"/>
<dbReference type="Proteomes" id="UP000002173">
    <property type="component" value="Unassembled WGS sequence"/>
</dbReference>
<reference evidence="1 2" key="1">
    <citation type="journal article" date="2007" name="PLoS Pathog.">
        <title>Genome sequence of Babesia bovis and comparative analysis of apicomplexan hemoprotozoa.</title>
        <authorList>
            <person name="Brayton K.A."/>
            <person name="Lau A.O.T."/>
            <person name="Herndon D.R."/>
            <person name="Hannick L."/>
            <person name="Kappmeyer L.S."/>
            <person name="Berens S.J."/>
            <person name="Bidwell S.L."/>
            <person name="Brown W.C."/>
            <person name="Crabtree J."/>
            <person name="Fadrosh D."/>
            <person name="Feldblum T."/>
            <person name="Forberger H.A."/>
            <person name="Haas B.J."/>
            <person name="Howell J.M."/>
            <person name="Khouri H."/>
            <person name="Koo H."/>
            <person name="Mann D.J."/>
            <person name="Norimine J."/>
            <person name="Paulsen I.T."/>
            <person name="Radune D."/>
            <person name="Ren Q."/>
            <person name="Smith R.K. Jr."/>
            <person name="Suarez C.E."/>
            <person name="White O."/>
            <person name="Wortman J.R."/>
            <person name="Knowles D.P. Jr."/>
            <person name="McElwain T.F."/>
            <person name="Nene V.M."/>
        </authorList>
    </citation>
    <scope>NUCLEOTIDE SEQUENCE [LARGE SCALE GENOMIC DNA]</scope>
    <source>
        <strain evidence="1">T2Bo</strain>
    </source>
</reference>
<dbReference type="VEuPathDB" id="PiroplasmaDB:BBOV_IV001250"/>
<dbReference type="RefSeq" id="XP_001609290.1">
    <property type="nucleotide sequence ID" value="XM_001609240.1"/>
</dbReference>
<evidence type="ECO:0000313" key="2">
    <source>
        <dbReference type="Proteomes" id="UP000002173"/>
    </source>
</evidence>
<evidence type="ECO:0000313" key="1">
    <source>
        <dbReference type="EMBL" id="EDO05722.1"/>
    </source>
</evidence>
<name>A7AV96_BABBO</name>
<dbReference type="AlphaFoldDB" id="A7AV96"/>
<dbReference type="EMBL" id="AAXT01000004">
    <property type="protein sequence ID" value="EDO05722.1"/>
    <property type="molecule type" value="Genomic_DNA"/>
</dbReference>
<dbReference type="InParanoid" id="A7AV96"/>
<sequence length="136" mass="15603">MALKYILKYRNVCAGQLRTMASTSGSGLFRPLDVISAHNVSVSQEMDRIPRSWILDLAPRAMLPTYSSCGIPCIISPVNTVAGTDSPMELAYRDDIRREQFNRIVGKVGIRKRDAGVYWKQYKQKRMKIRKRRRVI</sequence>
<organism evidence="1 2">
    <name type="scientific">Babesia bovis</name>
    <dbReference type="NCBI Taxonomy" id="5865"/>
    <lineage>
        <taxon>Eukaryota</taxon>
        <taxon>Sar</taxon>
        <taxon>Alveolata</taxon>
        <taxon>Apicomplexa</taxon>
        <taxon>Aconoidasida</taxon>
        <taxon>Piroplasmida</taxon>
        <taxon>Babesiidae</taxon>
        <taxon>Babesia</taxon>
    </lineage>
</organism>
<reference evidence="2" key="2">
    <citation type="journal article" date="2020" name="Data Brief">
        <title>Transcriptome dataset of Babesia bovis life stages within vertebrate and invertebrate hosts.</title>
        <authorList>
            <person name="Ueti M.W."/>
            <person name="Johnson W.C."/>
            <person name="Kappmeyer L.S."/>
            <person name="Herndon D.R."/>
            <person name="Mousel M.R."/>
            <person name="Reif K.E."/>
            <person name="Taus N.S."/>
            <person name="Ifeonu O.O."/>
            <person name="Silva J.C."/>
            <person name="Suarez C.E."/>
            <person name="Brayton K.A."/>
        </authorList>
    </citation>
    <scope>NUCLEOTIDE SEQUENCE [LARGE SCALE GENOMIC DNA]</scope>
</reference>